<dbReference type="InterPro" id="IPR036314">
    <property type="entry name" value="SOD_C_sf"/>
</dbReference>
<dbReference type="GO" id="GO:0005737">
    <property type="term" value="C:cytoplasm"/>
    <property type="evidence" value="ECO:0007669"/>
    <property type="project" value="TreeGrafter"/>
</dbReference>
<proteinExistence type="predicted"/>
<dbReference type="InterPro" id="IPR019832">
    <property type="entry name" value="Mn/Fe_SOD_C"/>
</dbReference>
<dbReference type="Gene3D" id="3.55.40.20">
    <property type="entry name" value="Iron/manganese superoxide dismutase, C-terminal domain"/>
    <property type="match status" value="1"/>
</dbReference>
<dbReference type="InterPro" id="IPR036324">
    <property type="entry name" value="Mn/Fe_SOD_N_sf"/>
</dbReference>
<dbReference type="GO" id="GO:0004784">
    <property type="term" value="F:superoxide dismutase activity"/>
    <property type="evidence" value="ECO:0007669"/>
    <property type="project" value="InterPro"/>
</dbReference>
<dbReference type="SUPFAM" id="SSF46609">
    <property type="entry name" value="Fe,Mn superoxide dismutase (SOD), N-terminal domain"/>
    <property type="match status" value="1"/>
</dbReference>
<dbReference type="PANTHER" id="PTHR43595">
    <property type="entry name" value="37S RIBOSOMAL PROTEIN S26, MITOCHONDRIAL"/>
    <property type="match status" value="1"/>
</dbReference>
<reference evidence="3 4" key="1">
    <citation type="submission" date="2018-12" db="EMBL/GenBank/DDBJ databases">
        <title>Draft genome sequence of Xylaria grammica IHI A82.</title>
        <authorList>
            <person name="Buettner E."/>
            <person name="Kellner H."/>
        </authorList>
    </citation>
    <scope>NUCLEOTIDE SEQUENCE [LARGE SCALE GENOMIC DNA]</scope>
    <source>
        <strain evidence="3 4">IHI A82</strain>
    </source>
</reference>
<name>A0A439DCX6_9PEZI</name>
<keyword evidence="4" id="KW-1185">Reference proteome</keyword>
<dbReference type="GO" id="GO:0046872">
    <property type="term" value="F:metal ion binding"/>
    <property type="evidence" value="ECO:0007669"/>
    <property type="project" value="InterPro"/>
</dbReference>
<dbReference type="SUPFAM" id="SSF54719">
    <property type="entry name" value="Fe,Mn superoxide dismutase (SOD), C-terminal domain"/>
    <property type="match status" value="1"/>
</dbReference>
<gene>
    <name evidence="3" type="ORF">EKO27_g2823</name>
</gene>
<evidence type="ECO:0000313" key="3">
    <source>
        <dbReference type="EMBL" id="RWA12281.1"/>
    </source>
</evidence>
<evidence type="ECO:0000313" key="4">
    <source>
        <dbReference type="Proteomes" id="UP000286045"/>
    </source>
</evidence>
<dbReference type="PANTHER" id="PTHR43595:SF2">
    <property type="entry name" value="SMALL RIBOSOMAL SUBUNIT PROTEIN MS42"/>
    <property type="match status" value="1"/>
</dbReference>
<dbReference type="EMBL" id="RYZI01000055">
    <property type="protein sequence ID" value="RWA12281.1"/>
    <property type="molecule type" value="Genomic_DNA"/>
</dbReference>
<feature type="domain" description="Manganese/iron superoxide dismutase C-terminal" evidence="2">
    <location>
        <begin position="171"/>
        <end position="228"/>
    </location>
</feature>
<organism evidence="3 4">
    <name type="scientific">Xylaria grammica</name>
    <dbReference type="NCBI Taxonomy" id="363999"/>
    <lineage>
        <taxon>Eukaryota</taxon>
        <taxon>Fungi</taxon>
        <taxon>Dikarya</taxon>
        <taxon>Ascomycota</taxon>
        <taxon>Pezizomycotina</taxon>
        <taxon>Sordariomycetes</taxon>
        <taxon>Xylariomycetidae</taxon>
        <taxon>Xylariales</taxon>
        <taxon>Xylariaceae</taxon>
        <taxon>Xylaria</taxon>
    </lineage>
</organism>
<accession>A0A439DCX6</accession>
<dbReference type="Proteomes" id="UP000286045">
    <property type="component" value="Unassembled WGS sequence"/>
</dbReference>
<dbReference type="Pfam" id="PF02777">
    <property type="entry name" value="Sod_Fe_C"/>
    <property type="match status" value="2"/>
</dbReference>
<dbReference type="AlphaFoldDB" id="A0A439DCX6"/>
<comment type="caution">
    <text evidence="3">The sequence shown here is derived from an EMBL/GenBank/DDBJ whole genome shotgun (WGS) entry which is preliminary data.</text>
</comment>
<feature type="domain" description="Manganese/iron superoxide dismutase C-terminal" evidence="2">
    <location>
        <begin position="276"/>
        <end position="315"/>
    </location>
</feature>
<evidence type="ECO:0000256" key="1">
    <source>
        <dbReference type="ARBA" id="ARBA00037226"/>
    </source>
</evidence>
<protein>
    <recommendedName>
        <fullName evidence="2">Manganese/iron superoxide dismutase C-terminal domain-containing protein</fullName>
    </recommendedName>
</protein>
<dbReference type="STRING" id="363999.A0A439DCX6"/>
<comment type="function">
    <text evidence="1">Component of the mitochondrial ribosome (mitoribosome), a dedicated translation machinery responsible for the synthesis of mitochondrial genome-encoded proteins, including at least some of the essential transmembrane subunits of the mitochondrial respiratory chain. The mitoribosomes are attached to the mitochondrial inner membrane and translation products are cotranslationally integrated into the membrane.</text>
</comment>
<sequence length="327" mass="37130">MLRPRLRIPQAGALLRRTTLFARSEHTVPLLEQFRQDNAVPGLLSPTGYSTAWTEYMQHIVNKLNILTAGKIFIPRRYHVLVCVRANPPSRIETDNAQLDPLTILKNTARDPSQAATFNYASMSHNNHFFFSQLVNLEKLHEQKAQAKTQAQEYETQDIELEASENRIPPKLKRELERSFSSIKTLRLEFLTTALGMFGPGFVWLVKNANTQDLRILTTYLAGSPYTAAHWRRQSVDFNTSLAESGTVNDFLSRYQTGAGNSGGRFTPQAPGGIDVIPLLCVNTWEHVWLIDYGIGGKGEYVQAWWETIDWEKVEGLAFNSQRDTFK</sequence>
<evidence type="ECO:0000259" key="2">
    <source>
        <dbReference type="Pfam" id="PF02777"/>
    </source>
</evidence>